<organism evidence="2 3">
    <name type="scientific">Pseudomonas lutea</name>
    <dbReference type="NCBI Taxonomy" id="243924"/>
    <lineage>
        <taxon>Bacteria</taxon>
        <taxon>Pseudomonadati</taxon>
        <taxon>Pseudomonadota</taxon>
        <taxon>Gammaproteobacteria</taxon>
        <taxon>Pseudomonadales</taxon>
        <taxon>Pseudomonadaceae</taxon>
        <taxon>Pseudomonas</taxon>
    </lineage>
</organism>
<dbReference type="InterPro" id="IPR046673">
    <property type="entry name" value="ToxA_N"/>
</dbReference>
<gene>
    <name evidence="2" type="ORF">LT42_18735</name>
</gene>
<name>A0A9X0EDS6_9PSED</name>
<dbReference type="AlphaFoldDB" id="A0A9X0EDS6"/>
<dbReference type="Pfam" id="PF20178">
    <property type="entry name" value="ToxA_N"/>
    <property type="match status" value="1"/>
</dbReference>
<protein>
    <recommendedName>
        <fullName evidence="1">Dermonecrotic toxin N-terminal domain-containing protein</fullName>
    </recommendedName>
</protein>
<dbReference type="PROSITE" id="PS51996">
    <property type="entry name" value="TR_MART"/>
    <property type="match status" value="1"/>
</dbReference>
<dbReference type="EMBL" id="JRMB01000002">
    <property type="protein sequence ID" value="KGF63921.1"/>
    <property type="molecule type" value="Genomic_DNA"/>
</dbReference>
<accession>A0A9X0EDS6</accession>
<dbReference type="SUPFAM" id="SSF56399">
    <property type="entry name" value="ADP-ribosylation"/>
    <property type="match status" value="1"/>
</dbReference>
<comment type="caution">
    <text evidence="2">The sequence shown here is derived from an EMBL/GenBank/DDBJ whole genome shotgun (WGS) entry which is preliminary data.</text>
</comment>
<dbReference type="RefSeq" id="WP_037015970.1">
    <property type="nucleotide sequence ID" value="NZ_JRMB01000002.1"/>
</dbReference>
<dbReference type="Gene3D" id="3.90.176.10">
    <property type="entry name" value="Toxin ADP-ribosyltransferase, Chain A, domain 1"/>
    <property type="match status" value="1"/>
</dbReference>
<proteinExistence type="predicted"/>
<reference evidence="2 3" key="1">
    <citation type="submission" date="2014-09" db="EMBL/GenBank/DDBJ databases">
        <title>Genome sequence of Pseudomonas lutea strain DSM 17257T.</title>
        <authorList>
            <person name="Kwak Y."/>
            <person name="Shin J.-H."/>
        </authorList>
    </citation>
    <scope>NUCLEOTIDE SEQUENCE [LARGE SCALE GENOMIC DNA]</scope>
    <source>
        <strain evidence="2 3">DSM 17257</strain>
    </source>
</reference>
<dbReference type="Proteomes" id="UP000029719">
    <property type="component" value="Unassembled WGS sequence"/>
</dbReference>
<dbReference type="OrthoDB" id="5653126at2"/>
<feature type="domain" description="Dermonecrotic toxin N-terminal" evidence="1">
    <location>
        <begin position="25"/>
        <end position="278"/>
    </location>
</feature>
<sequence>MQGSNTAVATSDERQLKQIARRYAAAYPDLHELARSAAQRIIFKHTGQHLDPGQVYWHRFSTASSSSRSFTGWRHGGKPVQSMTMIELLLHRFDAADQQSVDELSLYGGFYTDGPTHERFDERNEVRLLPAEVLEDFWALDFSAGYRRQMDRFWAQHSDDFCLLAKASFLAHAGESVGRHRLSLADFHVLRRAITPDPDPVPSLAQLRLPSLGMFYLELGEFKARDVLRIAGEGGRQMIYLCGDEEPFRCFDTHQQLYEWLKGQFLSLRTRVAICARFLRSPDDWQAHRQAFQRDVALLLSREQDLDGPARLVNRSADPIPGDPFAYLRDMARRDMMQDADTLLTSNGDLRKQIWLGYLNAFLSVSGNLAVLGWPMALAVVGASAIGVGLSIDLAASGKTAEQRRAGVQGAISSAIYLLFNLPLLTRMSADICVAAPRIRPPLGELAGNPLAGMSGDVVLEPAIPELGEARFEGIHRLDNGEMWILIGAEAHRVSFDESLGGWVVVDPGNPFAFNGRYGVAYDAHAGWKGLSPLRLAGGSPMDGAIVAVSQPRFVTVQSAFWDRFMQLNLFDEKLYSEAAMARQETVVEAFRMDPYETVTTDSEGEDVHFDEWGAKHRVFRTHEGDHFAASITQYTQEDDAYNQFLRTGVPKYPDQVDMLQRFVDDVVTVGRNNDVALYRGGSGARGTSGAFFRTGDVRAGDVLVTTDITSFSENPYMARTFASNQEGIHASATTAPIRFDDTSVVFVLPEKDYLNAVPVAPFSANPEEAEAIFLPGHYFRIESIEQVLGTFYQFMKVQLREIEGPIEGRQLLDLRTGEAFSRAQYAARLGSSAQQLTERFFPTPAF</sequence>
<evidence type="ECO:0000313" key="3">
    <source>
        <dbReference type="Proteomes" id="UP000029719"/>
    </source>
</evidence>
<evidence type="ECO:0000259" key="1">
    <source>
        <dbReference type="Pfam" id="PF20178"/>
    </source>
</evidence>
<evidence type="ECO:0000313" key="2">
    <source>
        <dbReference type="EMBL" id="KGF63921.1"/>
    </source>
</evidence>